<dbReference type="RefSeq" id="WP_249319387.1">
    <property type="nucleotide sequence ID" value="NZ_JACRSN010000008.1"/>
</dbReference>
<accession>A0A926DB59</accession>
<dbReference type="AlphaFoldDB" id="A0A926DB59"/>
<dbReference type="EMBL" id="JACRSN010000008">
    <property type="protein sequence ID" value="MBC8533745.1"/>
    <property type="molecule type" value="Genomic_DNA"/>
</dbReference>
<gene>
    <name evidence="1" type="ORF">IAG03_06950</name>
</gene>
<comment type="caution">
    <text evidence="1">The sequence shown here is derived from an EMBL/GenBank/DDBJ whole genome shotgun (WGS) entry which is preliminary data.</text>
</comment>
<dbReference type="Pfam" id="PF09548">
    <property type="entry name" value="Spore_III_AB"/>
    <property type="match status" value="1"/>
</dbReference>
<dbReference type="InterPro" id="IPR014198">
    <property type="entry name" value="Spore_III_AB"/>
</dbReference>
<dbReference type="PROSITE" id="PS51257">
    <property type="entry name" value="PROKAR_LIPOPROTEIN"/>
    <property type="match status" value="1"/>
</dbReference>
<evidence type="ECO:0000313" key="1">
    <source>
        <dbReference type="EMBL" id="MBC8533745.1"/>
    </source>
</evidence>
<organism evidence="1 2">
    <name type="scientific">Yeguia hominis</name>
    <dbReference type="NCBI Taxonomy" id="2763662"/>
    <lineage>
        <taxon>Bacteria</taxon>
        <taxon>Bacillati</taxon>
        <taxon>Bacillota</taxon>
        <taxon>Clostridia</taxon>
        <taxon>Eubacteriales</taxon>
        <taxon>Yeguiaceae</taxon>
        <taxon>Yeguia</taxon>
    </lineage>
</organism>
<reference evidence="1" key="1">
    <citation type="submission" date="2020-08" db="EMBL/GenBank/DDBJ databases">
        <title>Genome public.</title>
        <authorList>
            <person name="Liu C."/>
            <person name="Sun Q."/>
        </authorList>
    </citation>
    <scope>NUCLEOTIDE SEQUENCE</scope>
    <source>
        <strain evidence="1">NSJ-40</strain>
    </source>
</reference>
<dbReference type="Proteomes" id="UP000651482">
    <property type="component" value="Unassembled WGS sequence"/>
</dbReference>
<dbReference type="PIRSF" id="PIRSF021435">
    <property type="entry name" value="SpoIIIAB"/>
    <property type="match status" value="1"/>
</dbReference>
<proteinExistence type="predicted"/>
<sequence>MKTVGILMVIAACACIGWSRALRLAQRVEELERFRAFLQMLCTEIRFSAAPLASLIRQHAEESKWLQACAALLEQGTPFPQAWQRASQTAPVPKQDRMLLREFGEGLGVSDVEGQIAHCTLYAEKLEFLLRQARTEQTQKSKLYVTLGISAGAVLGLLVM</sequence>
<name>A0A926DB59_9FIRM</name>
<evidence type="ECO:0000313" key="2">
    <source>
        <dbReference type="Proteomes" id="UP000651482"/>
    </source>
</evidence>
<keyword evidence="2" id="KW-1185">Reference proteome</keyword>
<protein>
    <submittedName>
        <fullName evidence="1">Stage III sporulation protein AB</fullName>
    </submittedName>
</protein>